<accession>A0A0S7WJZ5</accession>
<dbReference type="InterPro" id="IPR026444">
    <property type="entry name" value="Secre_tail"/>
</dbReference>
<comment type="caution">
    <text evidence="2">The sequence shown here is derived from an EMBL/GenBank/DDBJ whole genome shotgun (WGS) entry which is preliminary data.</text>
</comment>
<dbReference type="AlphaFoldDB" id="A0A0S7WJZ5"/>
<dbReference type="Proteomes" id="UP000051124">
    <property type="component" value="Unassembled WGS sequence"/>
</dbReference>
<sequence>MRQISRREFLRYVGAGTAAIIGRSAIPFSVGKGPLQASTVVQCFDETATSENTVNESVVQIMMDESVKALTGMNDVGEAWKSLFPGITQNNVVSIKVNCINSLTPTNPELVNCIVNGLAQMELNGHHFKRNNIIIWDRTDSELRNAGYTVYDEDDPDTVRCFGTNHPGVGRDSDCRLDVDYSGGTYTKYPSMILSQMSDYLINAAVLKNHGDAIVTLGMKNHYGSVDQPPGGQLHYTTCNPSIPSLCQQLRDVVTPHEKERIVIIDALWGSVIRGPGGAPNCNPKKVIMSTDIVACDSQGQNIINEERTRLGYSTVNAPHITTAPEPPYNLGTTEIDLVEISNPTGIEESHITRLSNTALSVSPNPFRTQTTITLSVSHTSFVYLDLVDSSGRLQESVFQGQLPRGDHRLPYRTQKRLPSGTYFLRFHGHGSTHVSKVTVLN</sequence>
<dbReference type="PROSITE" id="PS51318">
    <property type="entry name" value="TAT"/>
    <property type="match status" value="1"/>
</dbReference>
<dbReference type="Pfam" id="PF04015">
    <property type="entry name" value="DUF362"/>
    <property type="match status" value="1"/>
</dbReference>
<evidence type="ECO:0000259" key="1">
    <source>
        <dbReference type="Pfam" id="PF04015"/>
    </source>
</evidence>
<dbReference type="InterPro" id="IPR006311">
    <property type="entry name" value="TAT_signal"/>
</dbReference>
<dbReference type="InterPro" id="IPR007160">
    <property type="entry name" value="DUF362"/>
</dbReference>
<reference evidence="2 3" key="1">
    <citation type="journal article" date="2015" name="Microbiome">
        <title>Genomic resolution of linkages in carbon, nitrogen, and sulfur cycling among widespread estuary sediment bacteria.</title>
        <authorList>
            <person name="Baker B.J."/>
            <person name="Lazar C.S."/>
            <person name="Teske A.P."/>
            <person name="Dick G.J."/>
        </authorList>
    </citation>
    <scope>NUCLEOTIDE SEQUENCE [LARGE SCALE GENOMIC DNA]</scope>
    <source>
        <strain evidence="2">DG_26</strain>
    </source>
</reference>
<proteinExistence type="predicted"/>
<evidence type="ECO:0000313" key="2">
    <source>
        <dbReference type="EMBL" id="KPJ50490.1"/>
    </source>
</evidence>
<name>A0A0S7WJZ5_UNCT6</name>
<feature type="domain" description="DUF362" evidence="1">
    <location>
        <begin position="93"/>
        <end position="299"/>
    </location>
</feature>
<protein>
    <recommendedName>
        <fullName evidence="1">DUF362 domain-containing protein</fullName>
    </recommendedName>
</protein>
<dbReference type="NCBIfam" id="TIGR04183">
    <property type="entry name" value="Por_Secre_tail"/>
    <property type="match status" value="1"/>
</dbReference>
<organism evidence="2 3">
    <name type="scientific">candidate division TA06 bacterium DG_26</name>
    <dbReference type="NCBI Taxonomy" id="1703771"/>
    <lineage>
        <taxon>Bacteria</taxon>
        <taxon>Bacteria division TA06</taxon>
    </lineage>
</organism>
<gene>
    <name evidence="2" type="ORF">AMJ40_02790</name>
</gene>
<dbReference type="EMBL" id="LIZT01000020">
    <property type="protein sequence ID" value="KPJ50490.1"/>
    <property type="molecule type" value="Genomic_DNA"/>
</dbReference>
<evidence type="ECO:0000313" key="3">
    <source>
        <dbReference type="Proteomes" id="UP000051124"/>
    </source>
</evidence>